<proteinExistence type="predicted"/>
<dbReference type="InterPro" id="IPR052715">
    <property type="entry name" value="RAYT_transposase"/>
</dbReference>
<dbReference type="GO" id="GO:0043565">
    <property type="term" value="F:sequence-specific DNA binding"/>
    <property type="evidence" value="ECO:0007669"/>
    <property type="project" value="TreeGrafter"/>
</dbReference>
<gene>
    <name evidence="2" type="ORF">SAMN00777080_0448</name>
</gene>
<dbReference type="EMBL" id="LT838813">
    <property type="protein sequence ID" value="SMD41914.1"/>
    <property type="molecule type" value="Genomic_DNA"/>
</dbReference>
<feature type="domain" description="Transposase IS200-like" evidence="1">
    <location>
        <begin position="2"/>
        <end position="133"/>
    </location>
</feature>
<evidence type="ECO:0000259" key="1">
    <source>
        <dbReference type="SMART" id="SM01321"/>
    </source>
</evidence>
<dbReference type="PANTHER" id="PTHR36966:SF1">
    <property type="entry name" value="REP-ASSOCIATED TYROSINE TRANSPOSASE"/>
    <property type="match status" value="1"/>
</dbReference>
<dbReference type="GO" id="GO:0006313">
    <property type="term" value="P:DNA transposition"/>
    <property type="evidence" value="ECO:0007669"/>
    <property type="project" value="InterPro"/>
</dbReference>
<dbReference type="OrthoDB" id="9788881at2"/>
<name>A0A1W2GZD9_9BACT</name>
<sequence>MELERMYFFTATIHKWIPLLTEEKFKKIIISSLKYLTDKQLIKIYGFVIMPNHIHLIWELLDLNKKEMPHASFLKFTSHQFLKDLRKNNQELLTKFKVEEVNKAYCFWQRDSLPIELYSPQVIFQKLEYIHNNPCRGKWMLVDNPLNYPYSSFGFYENGIDGFGFLNHVGERI</sequence>
<reference evidence="3" key="1">
    <citation type="submission" date="2017-04" db="EMBL/GenBank/DDBJ databases">
        <authorList>
            <person name="Varghese N."/>
            <person name="Submissions S."/>
        </authorList>
    </citation>
    <scope>NUCLEOTIDE SEQUENCE [LARGE SCALE GENOMIC DNA]</scope>
    <source>
        <strain evidence="3">DSM 16537</strain>
    </source>
</reference>
<dbReference type="Gene3D" id="3.30.70.1290">
    <property type="entry name" value="Transposase IS200-like"/>
    <property type="match status" value="1"/>
</dbReference>
<dbReference type="Proteomes" id="UP000192333">
    <property type="component" value="Chromosome I"/>
</dbReference>
<dbReference type="GO" id="GO:0004803">
    <property type="term" value="F:transposase activity"/>
    <property type="evidence" value="ECO:0007669"/>
    <property type="project" value="InterPro"/>
</dbReference>
<accession>A0A1W2GZD9</accession>
<dbReference type="RefSeq" id="WP_084118774.1">
    <property type="nucleotide sequence ID" value="NZ_LT838813.1"/>
</dbReference>
<dbReference type="SMART" id="SM01321">
    <property type="entry name" value="Y1_Tnp"/>
    <property type="match status" value="1"/>
</dbReference>
<protein>
    <recommendedName>
        <fullName evidence="1">Transposase IS200-like domain-containing protein</fullName>
    </recommendedName>
</protein>
<organism evidence="2 3">
    <name type="scientific">Aquiflexum balticum DSM 16537</name>
    <dbReference type="NCBI Taxonomy" id="758820"/>
    <lineage>
        <taxon>Bacteria</taxon>
        <taxon>Pseudomonadati</taxon>
        <taxon>Bacteroidota</taxon>
        <taxon>Cytophagia</taxon>
        <taxon>Cytophagales</taxon>
        <taxon>Cyclobacteriaceae</taxon>
        <taxon>Aquiflexum</taxon>
    </lineage>
</organism>
<dbReference type="InterPro" id="IPR002686">
    <property type="entry name" value="Transposase_17"/>
</dbReference>
<keyword evidence="3" id="KW-1185">Reference proteome</keyword>
<dbReference type="AlphaFoldDB" id="A0A1W2GZD9"/>
<dbReference type="SUPFAM" id="SSF143422">
    <property type="entry name" value="Transposase IS200-like"/>
    <property type="match status" value="1"/>
</dbReference>
<dbReference type="InterPro" id="IPR036515">
    <property type="entry name" value="Transposase_17_sf"/>
</dbReference>
<evidence type="ECO:0000313" key="3">
    <source>
        <dbReference type="Proteomes" id="UP000192333"/>
    </source>
</evidence>
<evidence type="ECO:0000313" key="2">
    <source>
        <dbReference type="EMBL" id="SMD41914.1"/>
    </source>
</evidence>
<dbReference type="PANTHER" id="PTHR36966">
    <property type="entry name" value="REP-ASSOCIATED TYROSINE TRANSPOSASE"/>
    <property type="match status" value="1"/>
</dbReference>